<evidence type="ECO:0000313" key="3">
    <source>
        <dbReference type="EMBL" id="ERN02247.1"/>
    </source>
</evidence>
<dbReference type="Proteomes" id="UP000017836">
    <property type="component" value="Unassembled WGS sequence"/>
</dbReference>
<evidence type="ECO:0000256" key="1">
    <source>
        <dbReference type="SAM" id="Coils"/>
    </source>
</evidence>
<evidence type="ECO:0000256" key="2">
    <source>
        <dbReference type="SAM" id="MobiDB-lite"/>
    </source>
</evidence>
<gene>
    <name evidence="3" type="ORF">AMTR_s00045p00226780</name>
</gene>
<proteinExistence type="predicted"/>
<feature type="region of interest" description="Disordered" evidence="2">
    <location>
        <begin position="253"/>
        <end position="283"/>
    </location>
</feature>
<feature type="coiled-coil region" evidence="1">
    <location>
        <begin position="216"/>
        <end position="243"/>
    </location>
</feature>
<reference evidence="4" key="1">
    <citation type="journal article" date="2013" name="Science">
        <title>The Amborella genome and the evolution of flowering plants.</title>
        <authorList>
            <consortium name="Amborella Genome Project"/>
        </authorList>
    </citation>
    <scope>NUCLEOTIDE SEQUENCE [LARGE SCALE GENOMIC DNA]</scope>
</reference>
<name>W1NXB8_AMBTC</name>
<keyword evidence="1" id="KW-0175">Coiled coil</keyword>
<protein>
    <submittedName>
        <fullName evidence="3">Uncharacterized protein</fullName>
    </submittedName>
</protein>
<dbReference type="EMBL" id="KI394661">
    <property type="protein sequence ID" value="ERN02247.1"/>
    <property type="molecule type" value="Genomic_DNA"/>
</dbReference>
<dbReference type="AlphaFoldDB" id="W1NXB8"/>
<sequence length="283" mass="31354">MVNQSRVGEERLNLVVTDSDTRVDLPFVSKTHCVSRGQVGSPINSALNCSKRWDEVLRDYDDLLENGKGSTHVVFMKGLNFSMVLCHSWGEVWRLLLVISVTLKMYPPLARSAATRGQASRPRPRFNPQLVDPLAIVVVDQDTEPLQVLDQEVQYPMELEEDGVIDPFSTVVKGVAKDPLTSEKRPSEAAVEDAANDRVTTMFDDMGVDFNVPIGVVLEELKAKQKEEKLQKTEDDVELKKKRKVEATLAKKMESTKKAKGSVKPSRLSAQLAAKFGTGEAAS</sequence>
<accession>W1NXB8</accession>
<organism evidence="3 4">
    <name type="scientific">Amborella trichopoda</name>
    <dbReference type="NCBI Taxonomy" id="13333"/>
    <lineage>
        <taxon>Eukaryota</taxon>
        <taxon>Viridiplantae</taxon>
        <taxon>Streptophyta</taxon>
        <taxon>Embryophyta</taxon>
        <taxon>Tracheophyta</taxon>
        <taxon>Spermatophyta</taxon>
        <taxon>Magnoliopsida</taxon>
        <taxon>Amborellales</taxon>
        <taxon>Amborellaceae</taxon>
        <taxon>Amborella</taxon>
    </lineage>
</organism>
<keyword evidence="4" id="KW-1185">Reference proteome</keyword>
<dbReference type="HOGENOM" id="CLU_984631_0_0_1"/>
<evidence type="ECO:0000313" key="4">
    <source>
        <dbReference type="Proteomes" id="UP000017836"/>
    </source>
</evidence>
<dbReference type="Gramene" id="ERN02247">
    <property type="protein sequence ID" value="ERN02247"/>
    <property type="gene ID" value="AMTR_s00045p00226780"/>
</dbReference>